<comment type="caution">
    <text evidence="1">The sequence shown here is derived from an EMBL/GenBank/DDBJ whole genome shotgun (WGS) entry which is preliminary data.</text>
</comment>
<proteinExistence type="predicted"/>
<sequence length="78" mass="9233">MRFYSSYRHCKWMPLTEYLAQSRIRGDRMFKKIIDMCIARLGKRYCGLQSHKVISKFDGKSSTLYYNVVEAPDNCLGR</sequence>
<dbReference type="InterPro" id="IPR003293">
    <property type="entry name" value="Nudix_hydrolase6-like"/>
</dbReference>
<keyword evidence="2" id="KW-1185">Reference proteome</keyword>
<accession>A0A835LXM6</accession>
<organism evidence="1 2">
    <name type="scientific">Coptis chinensis</name>
    <dbReference type="NCBI Taxonomy" id="261450"/>
    <lineage>
        <taxon>Eukaryota</taxon>
        <taxon>Viridiplantae</taxon>
        <taxon>Streptophyta</taxon>
        <taxon>Embryophyta</taxon>
        <taxon>Tracheophyta</taxon>
        <taxon>Spermatophyta</taxon>
        <taxon>Magnoliopsida</taxon>
        <taxon>Ranunculales</taxon>
        <taxon>Ranunculaceae</taxon>
        <taxon>Coptidoideae</taxon>
        <taxon>Coptis</taxon>
    </lineage>
</organism>
<dbReference type="PANTHER" id="PTHR13994:SF13">
    <property type="entry name" value="FI03680P"/>
    <property type="match status" value="1"/>
</dbReference>
<name>A0A835LXM6_9MAGN</name>
<reference evidence="1 2" key="1">
    <citation type="submission" date="2020-10" db="EMBL/GenBank/DDBJ databases">
        <title>The Coptis chinensis genome and diversification of protoberbering-type alkaloids.</title>
        <authorList>
            <person name="Wang B."/>
            <person name="Shu S."/>
            <person name="Song C."/>
            <person name="Liu Y."/>
        </authorList>
    </citation>
    <scope>NUCLEOTIDE SEQUENCE [LARGE SCALE GENOMIC DNA]</scope>
    <source>
        <strain evidence="1">HL-2020</strain>
        <tissue evidence="1">Leaf</tissue>
    </source>
</reference>
<dbReference type="GO" id="GO:0051287">
    <property type="term" value="F:NAD binding"/>
    <property type="evidence" value="ECO:0007669"/>
    <property type="project" value="TreeGrafter"/>
</dbReference>
<evidence type="ECO:0000313" key="1">
    <source>
        <dbReference type="EMBL" id="KAF9603206.1"/>
    </source>
</evidence>
<dbReference type="EMBL" id="JADFTS010000006">
    <property type="protein sequence ID" value="KAF9603206.1"/>
    <property type="molecule type" value="Genomic_DNA"/>
</dbReference>
<dbReference type="PANTHER" id="PTHR13994">
    <property type="entry name" value="NUDIX HYDROLASE RELATED"/>
    <property type="match status" value="1"/>
</dbReference>
<gene>
    <name evidence="1" type="ORF">IFM89_034539</name>
</gene>
<protein>
    <submittedName>
        <fullName evidence="1">Uncharacterized protein</fullName>
    </submittedName>
</protein>
<dbReference type="AlphaFoldDB" id="A0A835LXM6"/>
<dbReference type="OrthoDB" id="1710847at2759"/>
<dbReference type="GO" id="GO:0047631">
    <property type="term" value="F:ADP-ribose diphosphatase activity"/>
    <property type="evidence" value="ECO:0007669"/>
    <property type="project" value="TreeGrafter"/>
</dbReference>
<dbReference type="Proteomes" id="UP000631114">
    <property type="component" value="Unassembled WGS sequence"/>
</dbReference>
<dbReference type="GO" id="GO:0035529">
    <property type="term" value="F:NADH pyrophosphatase activity"/>
    <property type="evidence" value="ECO:0007669"/>
    <property type="project" value="TreeGrafter"/>
</dbReference>
<evidence type="ECO:0000313" key="2">
    <source>
        <dbReference type="Proteomes" id="UP000631114"/>
    </source>
</evidence>